<dbReference type="AlphaFoldDB" id="A0A238FNC3"/>
<evidence type="ECO:0000313" key="2">
    <source>
        <dbReference type="Proteomes" id="UP000198372"/>
    </source>
</evidence>
<evidence type="ECO:0000313" key="1">
    <source>
        <dbReference type="EMBL" id="SCV74787.1"/>
    </source>
</evidence>
<dbReference type="Proteomes" id="UP000198372">
    <property type="component" value="Unassembled WGS sequence"/>
</dbReference>
<dbReference type="STRING" id="269621.A0A238FNC3"/>
<reference evidence="2" key="1">
    <citation type="submission" date="2016-09" db="EMBL/GenBank/DDBJ databases">
        <authorList>
            <person name="Jeantristanb JTB J.-T."/>
            <person name="Ricardo R."/>
        </authorList>
    </citation>
    <scope>NUCLEOTIDE SEQUENCE [LARGE SCALE GENOMIC DNA]</scope>
</reference>
<proteinExistence type="predicted"/>
<name>A0A238FNC3_9BASI</name>
<keyword evidence="2" id="KW-1185">Reference proteome</keyword>
<accession>A0A238FNC3</accession>
<gene>
    <name evidence="1" type="ORF">BQ2448_7816</name>
</gene>
<dbReference type="EMBL" id="FMSP01000023">
    <property type="protein sequence ID" value="SCV74787.1"/>
    <property type="molecule type" value="Genomic_DNA"/>
</dbReference>
<organism evidence="1 2">
    <name type="scientific">Microbotryum intermedium</name>
    <dbReference type="NCBI Taxonomy" id="269621"/>
    <lineage>
        <taxon>Eukaryota</taxon>
        <taxon>Fungi</taxon>
        <taxon>Dikarya</taxon>
        <taxon>Basidiomycota</taxon>
        <taxon>Pucciniomycotina</taxon>
        <taxon>Microbotryomycetes</taxon>
        <taxon>Microbotryales</taxon>
        <taxon>Microbotryaceae</taxon>
        <taxon>Microbotryum</taxon>
    </lineage>
</organism>
<protein>
    <submittedName>
        <fullName evidence="1">BQ2448_7816 protein</fullName>
    </submittedName>
</protein>
<sequence length="167" mass="18707">MTNYTNTEARIDDIKWNPSWNDKSKSCLHRPARSSRTRVFKSYFDDGLNIGPTRLLETMFEKGVTDEGLRRALFKEMGGGGGLLEVENATLKTAPSENGGEYLSPKSIDLPCKILKLTRRSIHGLRPAGTIWKAEVDATLRALGYIPTKLWRKLGTFSVDESDLIFA</sequence>